<dbReference type="PANTHER" id="PTHR43362:SF1">
    <property type="entry name" value="MANNITOL DEHYDROGENASE 2-RELATED"/>
    <property type="match status" value="1"/>
</dbReference>
<dbReference type="SUPFAM" id="SSF51735">
    <property type="entry name" value="NAD(P)-binding Rossmann-fold domains"/>
    <property type="match status" value="1"/>
</dbReference>
<dbReference type="InterPro" id="IPR036291">
    <property type="entry name" value="NAD(P)-bd_dom_sf"/>
</dbReference>
<dbReference type="Proteomes" id="UP000757604">
    <property type="component" value="Unassembled WGS sequence"/>
</dbReference>
<reference evidence="1 2" key="1">
    <citation type="journal article" date="2021" name="MBio">
        <title>Poor Competitiveness of Bradyrhizobium in Pigeon Pea Root Colonization in Indian Soils.</title>
        <authorList>
            <person name="Chalasani D."/>
            <person name="Basu A."/>
            <person name="Pullabhotla S.V.S.R.N."/>
            <person name="Jorrin B."/>
            <person name="Neal A.L."/>
            <person name="Poole P.S."/>
            <person name="Podile A.R."/>
            <person name="Tkacz A."/>
        </authorList>
    </citation>
    <scope>NUCLEOTIDE SEQUENCE [LARGE SCALE GENOMIC DNA]</scope>
    <source>
        <strain evidence="1 2">HU44</strain>
    </source>
</reference>
<sequence>MERLSASTPLPAQIEGPCYDRAALNPGILHIGLRCLHRADQAVYTDRALAESFGDWGIVGVSLRSLDAIRDLRAQHRVEAAGTDIHASGSANARRNRLNVN</sequence>
<accession>A0ABS7HFZ4</accession>
<dbReference type="EMBL" id="JAEUAO010000006">
    <property type="protein sequence ID" value="MBW9066018.1"/>
    <property type="molecule type" value="Genomic_DNA"/>
</dbReference>
<dbReference type="Gene3D" id="3.40.50.720">
    <property type="entry name" value="NAD(P)-binding Rossmann-like Domain"/>
    <property type="match status" value="1"/>
</dbReference>
<gene>
    <name evidence="1" type="ORF">JNB71_22175</name>
</gene>
<evidence type="ECO:0000313" key="2">
    <source>
        <dbReference type="Proteomes" id="UP000757604"/>
    </source>
</evidence>
<proteinExistence type="predicted"/>
<dbReference type="InterPro" id="IPR050988">
    <property type="entry name" value="Mannitol_DH/Oxidoreductase"/>
</dbReference>
<comment type="caution">
    <text evidence="1">The sequence shown here is derived from an EMBL/GenBank/DDBJ whole genome shotgun (WGS) entry which is preliminary data.</text>
</comment>
<dbReference type="PANTHER" id="PTHR43362">
    <property type="entry name" value="MANNITOL DEHYDROGENASE DSF1-RELATED"/>
    <property type="match status" value="1"/>
</dbReference>
<name>A0ABS7HFZ4_9HYPH</name>
<keyword evidence="2" id="KW-1185">Reference proteome</keyword>
<protein>
    <submittedName>
        <fullName evidence="1">Uncharacterized protein</fullName>
    </submittedName>
</protein>
<evidence type="ECO:0000313" key="1">
    <source>
        <dbReference type="EMBL" id="MBW9066018.1"/>
    </source>
</evidence>
<organism evidence="1 2">
    <name type="scientific">Rhizobium herbae</name>
    <dbReference type="NCBI Taxonomy" id="508661"/>
    <lineage>
        <taxon>Bacteria</taxon>
        <taxon>Pseudomonadati</taxon>
        <taxon>Pseudomonadota</taxon>
        <taxon>Alphaproteobacteria</taxon>
        <taxon>Hyphomicrobiales</taxon>
        <taxon>Rhizobiaceae</taxon>
        <taxon>Rhizobium/Agrobacterium group</taxon>
        <taxon>Rhizobium</taxon>
    </lineage>
</organism>